<comment type="function">
    <text evidence="5">Involved in the maturation of [NiFe] hydrogenases. Required for nickel insertion into the metal center of the hydrogenase.</text>
</comment>
<dbReference type="HAMAP" id="MF_00213">
    <property type="entry name" value="HypA_HybF"/>
    <property type="match status" value="1"/>
</dbReference>
<dbReference type="InterPro" id="IPR000688">
    <property type="entry name" value="HypA/HybF"/>
</dbReference>
<dbReference type="RefSeq" id="WP_166280623.1">
    <property type="nucleotide sequence ID" value="NZ_JTHE03000029.1"/>
</dbReference>
<dbReference type="NCBIfam" id="TIGR00100">
    <property type="entry name" value="hypA"/>
    <property type="match status" value="1"/>
</dbReference>
<evidence type="ECO:0000313" key="7">
    <source>
        <dbReference type="Proteomes" id="UP000031561"/>
    </source>
</evidence>
<feature type="binding site" evidence="5">
    <location>
        <position position="92"/>
    </location>
    <ligand>
        <name>Zn(2+)</name>
        <dbReference type="ChEBI" id="CHEBI:29105"/>
    </ligand>
</feature>
<dbReference type="Proteomes" id="UP000031561">
    <property type="component" value="Unassembled WGS sequence"/>
</dbReference>
<dbReference type="AlphaFoldDB" id="A0ABD4T0W3"/>
<protein>
    <recommendedName>
        <fullName evidence="5">Hydrogenase maturation factor HypA</fullName>
    </recommendedName>
</protein>
<feature type="binding site" evidence="5">
    <location>
        <position position="73"/>
    </location>
    <ligand>
        <name>Zn(2+)</name>
        <dbReference type="ChEBI" id="CHEBI:29105"/>
    </ligand>
</feature>
<reference evidence="6 7" key="1">
    <citation type="journal article" date="2015" name="Genome Announc.">
        <title>Draft Genome Sequence of Filamentous Marine Cyanobacterium Lyngbya confervoides Strain BDU141951.</title>
        <authorList>
            <person name="Chandrababunaidu M.M."/>
            <person name="Sen D."/>
            <person name="Tripathy S."/>
        </authorList>
    </citation>
    <scope>NUCLEOTIDE SEQUENCE [LARGE SCALE GENOMIC DNA]</scope>
    <source>
        <strain evidence="6 7">BDU141951</strain>
    </source>
</reference>
<evidence type="ECO:0000256" key="5">
    <source>
        <dbReference type="HAMAP-Rule" id="MF_00213"/>
    </source>
</evidence>
<dbReference type="PIRSF" id="PIRSF004761">
    <property type="entry name" value="Hydrgn_mat_HypA"/>
    <property type="match status" value="1"/>
</dbReference>
<feature type="binding site" evidence="5">
    <location>
        <position position="89"/>
    </location>
    <ligand>
        <name>Zn(2+)</name>
        <dbReference type="ChEBI" id="CHEBI:29105"/>
    </ligand>
</feature>
<dbReference type="Gene3D" id="3.30.2320.80">
    <property type="match status" value="1"/>
</dbReference>
<evidence type="ECO:0000256" key="2">
    <source>
        <dbReference type="ARBA" id="ARBA00022596"/>
    </source>
</evidence>
<feature type="binding site" evidence="5">
    <location>
        <position position="76"/>
    </location>
    <ligand>
        <name>Zn(2+)</name>
        <dbReference type="ChEBI" id="CHEBI:29105"/>
    </ligand>
</feature>
<evidence type="ECO:0000256" key="3">
    <source>
        <dbReference type="ARBA" id="ARBA00022723"/>
    </source>
</evidence>
<dbReference type="PROSITE" id="PS01249">
    <property type="entry name" value="HYPA"/>
    <property type="match status" value="1"/>
</dbReference>
<dbReference type="EMBL" id="JTHE03000029">
    <property type="protein sequence ID" value="MCM1982133.1"/>
    <property type="molecule type" value="Genomic_DNA"/>
</dbReference>
<dbReference type="PANTHER" id="PTHR34535:SF3">
    <property type="entry name" value="HYDROGENASE MATURATION FACTOR HYPA"/>
    <property type="match status" value="1"/>
</dbReference>
<feature type="binding site" evidence="5">
    <location>
        <position position="2"/>
    </location>
    <ligand>
        <name>Ni(2+)</name>
        <dbReference type="ChEBI" id="CHEBI:49786"/>
    </ligand>
</feature>
<keyword evidence="2 5" id="KW-0533">Nickel</keyword>
<proteinExistence type="inferred from homology"/>
<comment type="similarity">
    <text evidence="1 5">Belongs to the HypA/HybF family.</text>
</comment>
<sequence>MHEISLMENALAIALDYAHRDQASRIHTLRLRIGSLSSVDPEALRFAFEVITQNTIAADAQLEIEACPTRCYCSTCQQDFEPLDLGYECPHCRQWSTTVVQGKELELAAVEVS</sequence>
<gene>
    <name evidence="5 6" type="primary">hypA</name>
    <name evidence="6" type="ORF">QQ91_0004715</name>
</gene>
<evidence type="ECO:0000313" key="6">
    <source>
        <dbReference type="EMBL" id="MCM1982133.1"/>
    </source>
</evidence>
<dbReference type="GO" id="GO:0008270">
    <property type="term" value="F:zinc ion binding"/>
    <property type="evidence" value="ECO:0007669"/>
    <property type="project" value="UniProtKB-UniRule"/>
</dbReference>
<organism evidence="6 7">
    <name type="scientific">Lyngbya confervoides BDU141951</name>
    <dbReference type="NCBI Taxonomy" id="1574623"/>
    <lineage>
        <taxon>Bacteria</taxon>
        <taxon>Bacillati</taxon>
        <taxon>Cyanobacteriota</taxon>
        <taxon>Cyanophyceae</taxon>
        <taxon>Oscillatoriophycideae</taxon>
        <taxon>Oscillatoriales</taxon>
        <taxon>Microcoleaceae</taxon>
        <taxon>Lyngbya</taxon>
    </lineage>
</organism>
<dbReference type="PANTHER" id="PTHR34535">
    <property type="entry name" value="HYDROGENASE MATURATION FACTOR HYPA"/>
    <property type="match status" value="1"/>
</dbReference>
<evidence type="ECO:0000256" key="1">
    <source>
        <dbReference type="ARBA" id="ARBA00010748"/>
    </source>
</evidence>
<comment type="caution">
    <text evidence="6">The sequence shown here is derived from an EMBL/GenBank/DDBJ whole genome shotgun (WGS) entry which is preliminary data.</text>
</comment>
<keyword evidence="3 5" id="KW-0479">Metal-binding</keyword>
<evidence type="ECO:0000256" key="4">
    <source>
        <dbReference type="ARBA" id="ARBA00022833"/>
    </source>
</evidence>
<dbReference type="Pfam" id="PF01155">
    <property type="entry name" value="HypA"/>
    <property type="match status" value="1"/>
</dbReference>
<keyword evidence="7" id="KW-1185">Reference proteome</keyword>
<name>A0ABD4T0W3_9CYAN</name>
<accession>A0ABD4T0W3</accession>
<dbReference type="InterPro" id="IPR020538">
    <property type="entry name" value="Hydgase_Ni_incorp_HypA/HybF_CS"/>
</dbReference>
<keyword evidence="4 5" id="KW-0862">Zinc</keyword>
<dbReference type="GO" id="GO:0016151">
    <property type="term" value="F:nickel cation binding"/>
    <property type="evidence" value="ECO:0007669"/>
    <property type="project" value="UniProtKB-UniRule"/>
</dbReference>